<reference evidence="1 2" key="1">
    <citation type="submission" date="2020-05" db="EMBL/GenBank/DDBJ databases">
        <title>Hymenobacter terrestris sp. nov. and Hymenobacter lapidiphilus sp. nov., isolated from regoliths in Antarctica.</title>
        <authorList>
            <person name="Sedlacek I."/>
            <person name="Pantucek R."/>
            <person name="Zeman M."/>
            <person name="Holochova P."/>
            <person name="Kralova S."/>
            <person name="Stankova E."/>
            <person name="Sedo O."/>
            <person name="Micenkova L."/>
            <person name="Svec P."/>
            <person name="Gupta V."/>
            <person name="Sood U."/>
            <person name="Korpole U.S."/>
            <person name="Lal R."/>
        </authorList>
    </citation>
    <scope>NUCLEOTIDE SEQUENCE [LARGE SCALE GENOMIC DNA]</scope>
    <source>
        <strain evidence="1 2">P5342</strain>
    </source>
</reference>
<evidence type="ECO:0000313" key="2">
    <source>
        <dbReference type="Proteomes" id="UP000565521"/>
    </source>
</evidence>
<dbReference type="AlphaFoldDB" id="A0A7Y7U776"/>
<keyword evidence="2" id="KW-1185">Reference proteome</keyword>
<gene>
    <name evidence="1" type="ORF">HW554_18835</name>
</gene>
<accession>A0A7Y7U776</accession>
<dbReference type="Proteomes" id="UP000565521">
    <property type="component" value="Unassembled WGS sequence"/>
</dbReference>
<protein>
    <recommendedName>
        <fullName evidence="3">GIY-YIG nuclease family protein</fullName>
    </recommendedName>
</protein>
<proteinExistence type="predicted"/>
<name>A0A7Y7U776_9BACT</name>
<evidence type="ECO:0008006" key="3">
    <source>
        <dbReference type="Google" id="ProtNLM"/>
    </source>
</evidence>
<organism evidence="1 2">
    <name type="scientific">Hymenobacter lapidiphilus</name>
    <dbReference type="NCBI Taxonomy" id="2608003"/>
    <lineage>
        <taxon>Bacteria</taxon>
        <taxon>Pseudomonadati</taxon>
        <taxon>Bacteroidota</taxon>
        <taxon>Cytophagia</taxon>
        <taxon>Cytophagales</taxon>
        <taxon>Hymenobacteraceae</taxon>
        <taxon>Hymenobacter</taxon>
    </lineage>
</organism>
<comment type="caution">
    <text evidence="1">The sequence shown here is derived from an EMBL/GenBank/DDBJ whole genome shotgun (WGS) entry which is preliminary data.</text>
</comment>
<sequence>MYDYTETQYAGSVTSLAIRCPEHGPFQQLPYVHLRGAGCPVCARASQVERVTKNRQQWIDEFTEIHGRKYDYSTLPESMHSLTNVAIRCPEHGPFQQLPYVHLRGAGCPVCGLSLRVTQLIKGRDYYLTLFKDKHGERYDYSVFPAHVLSIVKAPINCRTHGRFMQTPSLHARGLGCPKCAEGLAVSGYKAWSKTVAGRKAILYLVRIYNDAEDFLKIGVTCISVKERFGNGSSLPYQFEQIGAHSFSDAGEASEAERGLHRALKLHKYIPTLHFSGHTECFTNTLEVISAFRAYAPPTGLE</sequence>
<evidence type="ECO:0000313" key="1">
    <source>
        <dbReference type="EMBL" id="NVO33268.1"/>
    </source>
</evidence>
<dbReference type="RefSeq" id="WP_176910077.1">
    <property type="nucleotide sequence ID" value="NZ_JABKAU010000056.1"/>
</dbReference>
<dbReference type="EMBL" id="JABKAU010000056">
    <property type="protein sequence ID" value="NVO33268.1"/>
    <property type="molecule type" value="Genomic_DNA"/>
</dbReference>